<dbReference type="GO" id="GO:0043190">
    <property type="term" value="C:ATP-binding cassette (ABC) transporter complex"/>
    <property type="evidence" value="ECO:0007669"/>
    <property type="project" value="InterPro"/>
</dbReference>
<organism evidence="8 9">
    <name type="scientific">Glycomyces harbinensis</name>
    <dbReference type="NCBI Taxonomy" id="58114"/>
    <lineage>
        <taxon>Bacteria</taxon>
        <taxon>Bacillati</taxon>
        <taxon>Actinomycetota</taxon>
        <taxon>Actinomycetes</taxon>
        <taxon>Glycomycetales</taxon>
        <taxon>Glycomycetaceae</taxon>
        <taxon>Glycomyces</taxon>
    </lineage>
</organism>
<dbReference type="GO" id="GO:0140359">
    <property type="term" value="F:ABC-type transporter activity"/>
    <property type="evidence" value="ECO:0007669"/>
    <property type="project" value="InterPro"/>
</dbReference>
<dbReference type="AlphaFoldDB" id="A0A1G7C3C1"/>
<keyword evidence="2 6" id="KW-0812">Transmembrane</keyword>
<dbReference type="OrthoDB" id="3217868at2"/>
<evidence type="ECO:0000256" key="2">
    <source>
        <dbReference type="ARBA" id="ARBA00022692"/>
    </source>
</evidence>
<evidence type="ECO:0000313" key="9">
    <source>
        <dbReference type="Proteomes" id="UP000198949"/>
    </source>
</evidence>
<evidence type="ECO:0000313" key="8">
    <source>
        <dbReference type="EMBL" id="SDE33763.1"/>
    </source>
</evidence>
<evidence type="ECO:0000259" key="7">
    <source>
        <dbReference type="Pfam" id="PF01061"/>
    </source>
</evidence>
<reference evidence="9" key="1">
    <citation type="submission" date="2016-10" db="EMBL/GenBank/DDBJ databases">
        <authorList>
            <person name="Varghese N."/>
            <person name="Submissions S."/>
        </authorList>
    </citation>
    <scope>NUCLEOTIDE SEQUENCE [LARGE SCALE GENOMIC DNA]</scope>
    <source>
        <strain evidence="9">CGMCC 4.3516</strain>
    </source>
</reference>
<dbReference type="InterPro" id="IPR000412">
    <property type="entry name" value="ABC_2_transport"/>
</dbReference>
<sequence>MSSLMKLVQTETRLFVRDPTSLIVGLVLPTLILVGLGAVPMLREPSPDMDGIRFIDYFMPSLIVMSVGVVGLTNLPSIMATYRERGILRRMRTTPMHPGNLLLAQLTVNLGAALAATVLVVATGRIVYGVPLPEHALGFTAAFILGIAAVFSIGMLVAALAPTTRAATGIASMLFMAVMFFGGVYLPRFMLPDAIARIGEYVPPGVQTLLDSWNGEAPAAAQLLAMGATAVVAGVLAARMFKWE</sequence>
<dbReference type="RefSeq" id="WP_091039961.1">
    <property type="nucleotide sequence ID" value="NZ_FNAD01000018.1"/>
</dbReference>
<feature type="transmembrane region" description="Helical" evidence="6">
    <location>
        <begin position="21"/>
        <end position="42"/>
    </location>
</feature>
<dbReference type="InterPro" id="IPR013525">
    <property type="entry name" value="ABC2_TM"/>
</dbReference>
<comment type="subcellular location">
    <subcellularLocation>
        <location evidence="1">Membrane</location>
        <topology evidence="1">Multi-pass membrane protein</topology>
    </subcellularLocation>
</comment>
<keyword evidence="9" id="KW-1185">Reference proteome</keyword>
<keyword evidence="4 6" id="KW-0472">Membrane</keyword>
<accession>A0A1G7C3C1</accession>
<feature type="transmembrane region" description="Helical" evidence="6">
    <location>
        <begin position="102"/>
        <end position="124"/>
    </location>
</feature>
<evidence type="ECO:0000256" key="6">
    <source>
        <dbReference type="SAM" id="Phobius"/>
    </source>
</evidence>
<dbReference type="STRING" id="58114.SAMN05216270_118122"/>
<name>A0A1G7C3C1_9ACTN</name>
<evidence type="ECO:0000256" key="1">
    <source>
        <dbReference type="ARBA" id="ARBA00004141"/>
    </source>
</evidence>
<dbReference type="PANTHER" id="PTHR43027:SF2">
    <property type="entry name" value="TRANSPORT PERMEASE PROTEIN"/>
    <property type="match status" value="1"/>
</dbReference>
<keyword evidence="3 6" id="KW-1133">Transmembrane helix</keyword>
<evidence type="ECO:0000256" key="5">
    <source>
        <dbReference type="ARBA" id="ARBA00023251"/>
    </source>
</evidence>
<feature type="transmembrane region" description="Helical" evidence="6">
    <location>
        <begin position="136"/>
        <end position="159"/>
    </location>
</feature>
<dbReference type="EMBL" id="FNAD01000018">
    <property type="protein sequence ID" value="SDE33763.1"/>
    <property type="molecule type" value="Genomic_DNA"/>
</dbReference>
<feature type="transmembrane region" description="Helical" evidence="6">
    <location>
        <begin position="62"/>
        <end position="82"/>
    </location>
</feature>
<gene>
    <name evidence="8" type="ORF">SAMN05216270_118122</name>
</gene>
<feature type="domain" description="ABC-2 type transporter transmembrane" evidence="7">
    <location>
        <begin position="6"/>
        <end position="194"/>
    </location>
</feature>
<feature type="transmembrane region" description="Helical" evidence="6">
    <location>
        <begin position="219"/>
        <end position="238"/>
    </location>
</feature>
<proteinExistence type="predicted"/>
<dbReference type="Proteomes" id="UP000198949">
    <property type="component" value="Unassembled WGS sequence"/>
</dbReference>
<dbReference type="PANTHER" id="PTHR43027">
    <property type="entry name" value="DOXORUBICIN RESISTANCE ABC TRANSPORTER PERMEASE PROTEIN DRRC-RELATED"/>
    <property type="match status" value="1"/>
</dbReference>
<evidence type="ECO:0000256" key="3">
    <source>
        <dbReference type="ARBA" id="ARBA00022989"/>
    </source>
</evidence>
<dbReference type="PIRSF" id="PIRSF006648">
    <property type="entry name" value="DrrB"/>
    <property type="match status" value="1"/>
</dbReference>
<dbReference type="Pfam" id="PF01061">
    <property type="entry name" value="ABC2_membrane"/>
    <property type="match status" value="1"/>
</dbReference>
<feature type="transmembrane region" description="Helical" evidence="6">
    <location>
        <begin position="166"/>
        <end position="186"/>
    </location>
</feature>
<dbReference type="InterPro" id="IPR052902">
    <property type="entry name" value="ABC-2_transporter"/>
</dbReference>
<evidence type="ECO:0000256" key="4">
    <source>
        <dbReference type="ARBA" id="ARBA00023136"/>
    </source>
</evidence>
<protein>
    <submittedName>
        <fullName evidence="8">ABC-2 type transport system permease protein</fullName>
    </submittedName>
</protein>
<keyword evidence="5" id="KW-0046">Antibiotic resistance</keyword>
<dbReference type="GO" id="GO:0046677">
    <property type="term" value="P:response to antibiotic"/>
    <property type="evidence" value="ECO:0007669"/>
    <property type="project" value="UniProtKB-KW"/>
</dbReference>